<dbReference type="Gene3D" id="2.40.128.20">
    <property type="match status" value="1"/>
</dbReference>
<dbReference type="AlphaFoldDB" id="A0A0N4Y0I2"/>
<organism evidence="4">
    <name type="scientific">Nippostrongylus brasiliensis</name>
    <name type="common">Rat hookworm</name>
    <dbReference type="NCBI Taxonomy" id="27835"/>
    <lineage>
        <taxon>Eukaryota</taxon>
        <taxon>Metazoa</taxon>
        <taxon>Ecdysozoa</taxon>
        <taxon>Nematoda</taxon>
        <taxon>Chromadorea</taxon>
        <taxon>Rhabditida</taxon>
        <taxon>Rhabditina</taxon>
        <taxon>Rhabditomorpha</taxon>
        <taxon>Strongyloidea</taxon>
        <taxon>Heligmosomidae</taxon>
        <taxon>Nippostrongylus</taxon>
    </lineage>
</organism>
<dbReference type="EMBL" id="UYSL01020082">
    <property type="protein sequence ID" value="VDL72626.1"/>
    <property type="molecule type" value="Genomic_DNA"/>
</dbReference>
<dbReference type="Proteomes" id="UP000271162">
    <property type="component" value="Unassembled WGS sequence"/>
</dbReference>
<dbReference type="Pfam" id="PF24976">
    <property type="entry name" value="Lipocalin_10"/>
    <property type="match status" value="1"/>
</dbReference>
<protein>
    <submittedName>
        <fullName evidence="4">LiPocalin related protein variant 1b (inferred by orthology to a C. elegans protein)</fullName>
    </submittedName>
</protein>
<proteinExistence type="predicted"/>
<dbReference type="SUPFAM" id="SSF50814">
    <property type="entry name" value="Lipocalins"/>
    <property type="match status" value="1"/>
</dbReference>
<dbReference type="PANTHER" id="PTHR37437">
    <property type="entry name" value="LIPOCALIN-RELATED PROTEIN-RELATED"/>
    <property type="match status" value="1"/>
</dbReference>
<dbReference type="InterPro" id="IPR056868">
    <property type="entry name" value="Lipocalin_dom_nem"/>
</dbReference>
<sequence length="280" mass="32147">MVLSVEPFNGAYVGGIPVPGRTVPILRLFQHYGASCRPKSRKDFGIDQLAERKFIGNQRIFEHILTESFKSPHFRRFQIMTSLNAEEVAKKVYSQLFHSMGDVQLEKLMGKWYTVVELLTSTEFTGTFSSLLYAWHKGEIATYQGETEVHRAGVRVENFDFRTKSLIASGFGRMTGPEPGEMLYTTGHPSDQCPYFPVKMGGLNARGEYEYIIMSQPLKHPSMVLARDLNKFEQKYQQEVYKFLEKHGFLSPITALNTRLHFENATACLQINQYYDQMQL</sequence>
<evidence type="ECO:0000313" key="4">
    <source>
        <dbReference type="WBParaSite" id="NBR_0000903601-mRNA-1"/>
    </source>
</evidence>
<dbReference type="InterPro" id="IPR012674">
    <property type="entry name" value="Calycin"/>
</dbReference>
<feature type="domain" description="Lipocalin" evidence="1">
    <location>
        <begin position="190"/>
        <end position="270"/>
    </location>
</feature>
<gene>
    <name evidence="2" type="ORF">NBR_LOCUS9037</name>
</gene>
<accession>A0A0N4Y0I2</accession>
<dbReference type="WBParaSite" id="NBR_0000903601-mRNA-1">
    <property type="protein sequence ID" value="NBR_0000903601-mRNA-1"/>
    <property type="gene ID" value="NBR_0000903601"/>
</dbReference>
<evidence type="ECO:0000259" key="1">
    <source>
        <dbReference type="Pfam" id="PF24976"/>
    </source>
</evidence>
<dbReference type="STRING" id="27835.A0A0N4Y0I2"/>
<keyword evidence="3" id="KW-1185">Reference proteome</keyword>
<evidence type="ECO:0000313" key="2">
    <source>
        <dbReference type="EMBL" id="VDL72626.1"/>
    </source>
</evidence>
<dbReference type="OMA" id="KYPIMVL"/>
<reference evidence="2 3" key="2">
    <citation type="submission" date="2018-11" db="EMBL/GenBank/DDBJ databases">
        <authorList>
            <consortium name="Pathogen Informatics"/>
        </authorList>
    </citation>
    <scope>NUCLEOTIDE SEQUENCE [LARGE SCALE GENOMIC DNA]</scope>
</reference>
<name>A0A0N4Y0I2_NIPBR</name>
<dbReference type="PANTHER" id="PTHR37437:SF2">
    <property type="entry name" value="LIPOCLN_CYTOSOLIC_FA-BD_DOM DOMAIN-CONTAINING PROTEIN"/>
    <property type="match status" value="1"/>
</dbReference>
<evidence type="ECO:0000313" key="3">
    <source>
        <dbReference type="Proteomes" id="UP000271162"/>
    </source>
</evidence>
<reference evidence="4" key="1">
    <citation type="submission" date="2017-02" db="UniProtKB">
        <authorList>
            <consortium name="WormBaseParasite"/>
        </authorList>
    </citation>
    <scope>IDENTIFICATION</scope>
</reference>